<gene>
    <name evidence="1" type="ORF">UFOVP1127_11</name>
    <name evidence="2" type="ORF">UFOVP1242_63</name>
    <name evidence="3" type="ORF">UFOVP1492_123</name>
    <name evidence="4" type="ORF">UFOVP1580_16</name>
</gene>
<dbReference type="EMBL" id="LR797197">
    <property type="protein sequence ID" value="CAB4193344.1"/>
    <property type="molecule type" value="Genomic_DNA"/>
</dbReference>
<name>A0A6J5SR24_9CAUD</name>
<reference evidence="3" key="1">
    <citation type="submission" date="2020-05" db="EMBL/GenBank/DDBJ databases">
        <authorList>
            <person name="Chiriac C."/>
            <person name="Salcher M."/>
            <person name="Ghai R."/>
            <person name="Kavagutti S V."/>
        </authorList>
    </citation>
    <scope>NUCLEOTIDE SEQUENCE</scope>
</reference>
<dbReference type="EMBL" id="LR797450">
    <property type="protein sequence ID" value="CAB4217903.1"/>
    <property type="molecule type" value="Genomic_DNA"/>
</dbReference>
<evidence type="ECO:0000313" key="1">
    <source>
        <dbReference type="EMBL" id="CAB4185081.1"/>
    </source>
</evidence>
<dbReference type="EMBL" id="LR797075">
    <property type="protein sequence ID" value="CAB4185081.1"/>
    <property type="molecule type" value="Genomic_DNA"/>
</dbReference>
<dbReference type="EMBL" id="LR798430">
    <property type="protein sequence ID" value="CAB5231061.1"/>
    <property type="molecule type" value="Genomic_DNA"/>
</dbReference>
<accession>A0A6J5SR24</accession>
<organism evidence="3">
    <name type="scientific">uncultured Caudovirales phage</name>
    <dbReference type="NCBI Taxonomy" id="2100421"/>
    <lineage>
        <taxon>Viruses</taxon>
        <taxon>Duplodnaviria</taxon>
        <taxon>Heunggongvirae</taxon>
        <taxon>Uroviricota</taxon>
        <taxon>Caudoviricetes</taxon>
        <taxon>Peduoviridae</taxon>
        <taxon>Maltschvirus</taxon>
        <taxon>Maltschvirus maltsch</taxon>
    </lineage>
</organism>
<sequence length="195" mass="20905">MPSGITDHTGSATTIYRMALDRLPFLEDSTANVTLLSRITLEVMWELEPCFDVKTSIVDGSVNVDRVGDEENYSVSQKSIIADLVAVFCAMAKAAAFVGGDAQSPVPVLPQTTYINKVKAGTVEVSYDQFTVKDSATLSLSSDAMIGALKSAAMRKARTLGCIIDICEDCSLAVQLYTPTLKPFVIIQDCESCGC</sequence>
<evidence type="ECO:0000313" key="4">
    <source>
        <dbReference type="EMBL" id="CAB5231061.1"/>
    </source>
</evidence>
<evidence type="ECO:0000313" key="3">
    <source>
        <dbReference type="EMBL" id="CAB4217903.1"/>
    </source>
</evidence>
<proteinExistence type="predicted"/>
<evidence type="ECO:0000313" key="2">
    <source>
        <dbReference type="EMBL" id="CAB4193344.1"/>
    </source>
</evidence>
<protein>
    <submittedName>
        <fullName evidence="3">Uncharacterized protein</fullName>
    </submittedName>
</protein>